<evidence type="ECO:0000259" key="1">
    <source>
        <dbReference type="Pfam" id="PF01882"/>
    </source>
</evidence>
<dbReference type="RefSeq" id="WP_181759435.1">
    <property type="nucleotide sequence ID" value="NZ_BMCR01000002.1"/>
</dbReference>
<dbReference type="PANTHER" id="PTHR33608">
    <property type="entry name" value="BLL2464 PROTEIN"/>
    <property type="match status" value="1"/>
</dbReference>
<dbReference type="PANTHER" id="PTHR33608:SF6">
    <property type="entry name" value="BLL2464 PROTEIN"/>
    <property type="match status" value="1"/>
</dbReference>
<name>A0A838XL62_9HYPH</name>
<dbReference type="Pfam" id="PF01882">
    <property type="entry name" value="DUF58"/>
    <property type="match status" value="1"/>
</dbReference>
<comment type="caution">
    <text evidence="2">The sequence shown here is derived from an EMBL/GenBank/DDBJ whole genome shotgun (WGS) entry which is preliminary data.</text>
</comment>
<dbReference type="EMBL" id="JACEON010000004">
    <property type="protein sequence ID" value="MBA4611245.1"/>
    <property type="molecule type" value="Genomic_DNA"/>
</dbReference>
<proteinExistence type="predicted"/>
<reference evidence="2 3" key="2">
    <citation type="submission" date="2020-08" db="EMBL/GenBank/DDBJ databases">
        <title>Stappia taiwanensis sp. nov., isolated from a coastal thermal spring.</title>
        <authorList>
            <person name="Kampfer P."/>
        </authorList>
    </citation>
    <scope>NUCLEOTIDE SEQUENCE [LARGE SCALE GENOMIC DNA]</scope>
    <source>
        <strain evidence="2 3">DSM 23284</strain>
    </source>
</reference>
<reference evidence="2 3" key="1">
    <citation type="submission" date="2020-07" db="EMBL/GenBank/DDBJ databases">
        <authorList>
            <person name="Li M."/>
        </authorList>
    </citation>
    <scope>NUCLEOTIDE SEQUENCE [LARGE SCALE GENOMIC DNA]</scope>
    <source>
        <strain evidence="2 3">DSM 23284</strain>
    </source>
</reference>
<sequence>MAKLAGTGAKRGWTGTEETATDWPRAIASARTLADALPDLLVEANQVANTINAGWHGRRRAGSGENFWQFRPFLAGEPIKRIDWRRSARDDHLYVREREWEAAHTVWLWADLSPSMLYRSPLAPVPKRDRALVLLLALADLLGETGERVGLPGVRKPVADRHAAEKIAASLTHANVPLALPDSHDIRRFCDVVLIGDLLDPIEDTLAWMRSVAATGARAHLVMVLDPAEETFPFTGRTEFLDPESGFRLTSGKAEEWKRAYTLRLDAHREAIRDQARKAGWTFILHHTDRPASEPLLVLHSRLSGRMERETGGAVR</sequence>
<keyword evidence="3" id="KW-1185">Reference proteome</keyword>
<dbReference type="InterPro" id="IPR002881">
    <property type="entry name" value="DUF58"/>
</dbReference>
<protein>
    <submittedName>
        <fullName evidence="2">DUF58 domain-containing protein</fullName>
    </submittedName>
</protein>
<feature type="domain" description="DUF58" evidence="1">
    <location>
        <begin position="70"/>
        <end position="270"/>
    </location>
</feature>
<dbReference type="AlphaFoldDB" id="A0A838XL62"/>
<accession>A0A838XL62</accession>
<evidence type="ECO:0000313" key="3">
    <source>
        <dbReference type="Proteomes" id="UP000559404"/>
    </source>
</evidence>
<gene>
    <name evidence="2" type="ORF">H1W37_06265</name>
</gene>
<evidence type="ECO:0000313" key="2">
    <source>
        <dbReference type="EMBL" id="MBA4611245.1"/>
    </source>
</evidence>
<organism evidence="2 3">
    <name type="scientific">Stappia taiwanensis</name>
    <dbReference type="NCBI Taxonomy" id="992267"/>
    <lineage>
        <taxon>Bacteria</taxon>
        <taxon>Pseudomonadati</taxon>
        <taxon>Pseudomonadota</taxon>
        <taxon>Alphaproteobacteria</taxon>
        <taxon>Hyphomicrobiales</taxon>
        <taxon>Stappiaceae</taxon>
        <taxon>Stappia</taxon>
    </lineage>
</organism>
<dbReference type="Proteomes" id="UP000559404">
    <property type="component" value="Unassembled WGS sequence"/>
</dbReference>